<keyword evidence="2 3" id="KW-0694">RNA-binding</keyword>
<evidence type="ECO:0000259" key="5">
    <source>
        <dbReference type="PROSITE" id="PS50137"/>
    </source>
</evidence>
<feature type="region of interest" description="Disordered" evidence="4">
    <location>
        <begin position="75"/>
        <end position="109"/>
    </location>
</feature>
<evidence type="ECO:0000256" key="1">
    <source>
        <dbReference type="ARBA" id="ARBA00022737"/>
    </source>
</evidence>
<comment type="caution">
    <text evidence="6">The sequence shown here is derived from an EMBL/GenBank/DDBJ whole genome shotgun (WGS) entry which is preliminary data.</text>
</comment>
<dbReference type="Pfam" id="PF00035">
    <property type="entry name" value="dsrm"/>
    <property type="match status" value="3"/>
</dbReference>
<dbReference type="SUPFAM" id="SSF54768">
    <property type="entry name" value="dsRNA-binding domain-like"/>
    <property type="match status" value="4"/>
</dbReference>
<sequence length="466" mass="49416">MANYVNLLQIYCQEHHLQLPVYSTERAEGSGGYASSVLVRDASYGSRAIHSSKKLAEEDAARVAYVDLKLAPEPTFSRSSSSGRTPVSRSSAGHGYGADGGGLPDDSVRDSVTARRTGLAARSASGSASAAADYSRKLEQLCNAGGLPPPEYDVQESPRGKFTATVTVGEEEYLSNDSESFTQAKDYASLVALAEVGLSLLNISGREDGTEENVERSVPRNSARSPPAARSMELPERNYKAIVQEYCQKHYLSMPEYATEYPDDATGFVTILTVNGNEYRSKPMPAKKKAEQDAAGRAALDIGLVTLEGGEDAGAGASLGSRYGSYSAANGSMGGLGSRFATNGDSAPHPYSSASSSSSASSASFVGGGASIRSPLTSRFSARTAAVPENITINYKGMLQEFLAKQGRSNPQYSTSQGNGGRFVTEVTLRDEITREVMHFQGKGYANKKTAEQSAAKQACIHYNLE</sequence>
<feature type="compositionally biased region" description="Basic and acidic residues" evidence="4">
    <location>
        <begin position="207"/>
        <end position="218"/>
    </location>
</feature>
<gene>
    <name evidence="6" type="ORF">GBAR_LOCUS28477</name>
</gene>
<feature type="compositionally biased region" description="Gly residues" evidence="4">
    <location>
        <begin position="94"/>
        <end position="103"/>
    </location>
</feature>
<organism evidence="6 7">
    <name type="scientific">Geodia barretti</name>
    <name type="common">Barrett's horny sponge</name>
    <dbReference type="NCBI Taxonomy" id="519541"/>
    <lineage>
        <taxon>Eukaryota</taxon>
        <taxon>Metazoa</taxon>
        <taxon>Porifera</taxon>
        <taxon>Demospongiae</taxon>
        <taxon>Heteroscleromorpha</taxon>
        <taxon>Tetractinellida</taxon>
        <taxon>Astrophorina</taxon>
        <taxon>Geodiidae</taxon>
        <taxon>Geodia</taxon>
    </lineage>
</organism>
<protein>
    <recommendedName>
        <fullName evidence="5">DRBM domain-containing protein</fullName>
    </recommendedName>
</protein>
<name>A0AA35TPH4_GEOBA</name>
<feature type="domain" description="DRBM" evidence="5">
    <location>
        <begin position="3"/>
        <end position="70"/>
    </location>
</feature>
<dbReference type="CDD" id="cd00048">
    <property type="entry name" value="DSRM_SF"/>
    <property type="match status" value="1"/>
</dbReference>
<dbReference type="PANTHER" id="PTHR46031">
    <property type="match status" value="1"/>
</dbReference>
<feature type="compositionally biased region" description="Low complexity" evidence="4">
    <location>
        <begin position="77"/>
        <end position="93"/>
    </location>
</feature>
<dbReference type="Gene3D" id="3.30.160.20">
    <property type="match status" value="4"/>
</dbReference>
<evidence type="ECO:0000313" key="7">
    <source>
        <dbReference type="Proteomes" id="UP001174909"/>
    </source>
</evidence>
<keyword evidence="1" id="KW-0677">Repeat</keyword>
<dbReference type="PROSITE" id="PS50137">
    <property type="entry name" value="DS_RBD"/>
    <property type="match status" value="2"/>
</dbReference>
<dbReference type="GO" id="GO:0003723">
    <property type="term" value="F:RNA binding"/>
    <property type="evidence" value="ECO:0007669"/>
    <property type="project" value="UniProtKB-UniRule"/>
</dbReference>
<feature type="region of interest" description="Disordered" evidence="4">
    <location>
        <begin position="207"/>
        <end position="231"/>
    </location>
</feature>
<dbReference type="Proteomes" id="UP001174909">
    <property type="component" value="Unassembled WGS sequence"/>
</dbReference>
<keyword evidence="7" id="KW-1185">Reference proteome</keyword>
<dbReference type="SMART" id="SM00358">
    <property type="entry name" value="DSRM"/>
    <property type="match status" value="4"/>
</dbReference>
<reference evidence="6" key="1">
    <citation type="submission" date="2023-03" db="EMBL/GenBank/DDBJ databases">
        <authorList>
            <person name="Steffen K."/>
            <person name="Cardenas P."/>
        </authorList>
    </citation>
    <scope>NUCLEOTIDE SEQUENCE</scope>
</reference>
<dbReference type="EMBL" id="CASHTH010003979">
    <property type="protein sequence ID" value="CAI8052033.1"/>
    <property type="molecule type" value="Genomic_DNA"/>
</dbReference>
<dbReference type="AlphaFoldDB" id="A0AA35TPH4"/>
<evidence type="ECO:0000256" key="4">
    <source>
        <dbReference type="SAM" id="MobiDB-lite"/>
    </source>
</evidence>
<feature type="domain" description="DRBM" evidence="5">
    <location>
        <begin position="238"/>
        <end position="304"/>
    </location>
</feature>
<proteinExistence type="predicted"/>
<accession>A0AA35TPH4</accession>
<evidence type="ECO:0000256" key="2">
    <source>
        <dbReference type="ARBA" id="ARBA00022884"/>
    </source>
</evidence>
<dbReference type="PANTHER" id="PTHR46031:SF26">
    <property type="entry name" value="DOUBLE-STRANDED RNA-BINDING PROTEIN 2"/>
    <property type="match status" value="1"/>
</dbReference>
<dbReference type="InterPro" id="IPR014720">
    <property type="entry name" value="dsRBD_dom"/>
</dbReference>
<evidence type="ECO:0000256" key="3">
    <source>
        <dbReference type="PROSITE-ProRule" id="PRU00266"/>
    </source>
</evidence>
<evidence type="ECO:0000313" key="6">
    <source>
        <dbReference type="EMBL" id="CAI8052033.1"/>
    </source>
</evidence>